<accession>A0A940MCY1</accession>
<name>A0A940MCY1_9ACTN</name>
<dbReference type="AlphaFoldDB" id="A0A940MCY1"/>
<organism evidence="2 3">
    <name type="scientific">Streptomyces montanisoli</name>
    <dbReference type="NCBI Taxonomy" id="2798581"/>
    <lineage>
        <taxon>Bacteria</taxon>
        <taxon>Bacillati</taxon>
        <taxon>Actinomycetota</taxon>
        <taxon>Actinomycetes</taxon>
        <taxon>Kitasatosporales</taxon>
        <taxon>Streptomycetaceae</taxon>
        <taxon>Streptomyces</taxon>
    </lineage>
</organism>
<dbReference type="EMBL" id="JAGIQL010000026">
    <property type="protein sequence ID" value="MBP0457685.1"/>
    <property type="molecule type" value="Genomic_DNA"/>
</dbReference>
<sequence>MSHIDDASTLPVTWWKSSHSDTGAQCVEFGIVDTSTEAVAIRDSKNPTGPALLLSYAPVNGLVEALRSGELR</sequence>
<evidence type="ECO:0000313" key="2">
    <source>
        <dbReference type="EMBL" id="MBP0457685.1"/>
    </source>
</evidence>
<feature type="domain" description="DUF397" evidence="1">
    <location>
        <begin position="13"/>
        <end position="67"/>
    </location>
</feature>
<evidence type="ECO:0000259" key="1">
    <source>
        <dbReference type="Pfam" id="PF04149"/>
    </source>
</evidence>
<evidence type="ECO:0000313" key="3">
    <source>
        <dbReference type="Proteomes" id="UP000670475"/>
    </source>
</evidence>
<gene>
    <name evidence="2" type="ORF">JFN87_09250</name>
</gene>
<protein>
    <submittedName>
        <fullName evidence="2">DUF397 domain-containing protein</fullName>
    </submittedName>
</protein>
<proteinExistence type="predicted"/>
<dbReference type="InterPro" id="IPR007278">
    <property type="entry name" value="DUF397"/>
</dbReference>
<keyword evidence="3" id="KW-1185">Reference proteome</keyword>
<reference evidence="2" key="1">
    <citation type="submission" date="2021-03" db="EMBL/GenBank/DDBJ databases">
        <title>Whole genome sequence of Streptomyces bomunensis MMS17-BM035.</title>
        <authorList>
            <person name="Lee J.H."/>
        </authorList>
    </citation>
    <scope>NUCLEOTIDE SEQUENCE</scope>
    <source>
        <strain evidence="2">MMS17-BM035</strain>
    </source>
</reference>
<comment type="caution">
    <text evidence="2">The sequence shown here is derived from an EMBL/GenBank/DDBJ whole genome shotgun (WGS) entry which is preliminary data.</text>
</comment>
<dbReference type="RefSeq" id="WP_209339453.1">
    <property type="nucleotide sequence ID" value="NZ_JAGIQL010000026.1"/>
</dbReference>
<dbReference type="Pfam" id="PF04149">
    <property type="entry name" value="DUF397"/>
    <property type="match status" value="1"/>
</dbReference>
<dbReference type="Proteomes" id="UP000670475">
    <property type="component" value="Unassembled WGS sequence"/>
</dbReference>